<dbReference type="InterPro" id="IPR050267">
    <property type="entry name" value="Anti-sigma-factor_SerPK"/>
</dbReference>
<evidence type="ECO:0000259" key="2">
    <source>
        <dbReference type="Pfam" id="PF13581"/>
    </source>
</evidence>
<dbReference type="SUPFAM" id="SSF55874">
    <property type="entry name" value="ATPase domain of HSP90 chaperone/DNA topoisomerase II/histidine kinase"/>
    <property type="match status" value="1"/>
</dbReference>
<keyword evidence="3" id="KW-0067">ATP-binding</keyword>
<gene>
    <name evidence="3" type="ORF">ACFFTU_00045</name>
</gene>
<keyword evidence="3" id="KW-0547">Nucleotide-binding</keyword>
<accession>A0ABV5P576</accession>
<dbReference type="PANTHER" id="PTHR35526:SF3">
    <property type="entry name" value="ANTI-SIGMA-F FACTOR RSBW"/>
    <property type="match status" value="1"/>
</dbReference>
<keyword evidence="1" id="KW-0418">Kinase</keyword>
<name>A0ABV5P576_STRCM</name>
<keyword evidence="4" id="KW-1185">Reference proteome</keyword>
<proteinExistence type="predicted"/>
<dbReference type="GO" id="GO:0005524">
    <property type="term" value="F:ATP binding"/>
    <property type="evidence" value="ECO:0007669"/>
    <property type="project" value="UniProtKB-KW"/>
</dbReference>
<dbReference type="InterPro" id="IPR036890">
    <property type="entry name" value="HATPase_C_sf"/>
</dbReference>
<dbReference type="CDD" id="cd16936">
    <property type="entry name" value="HATPase_RsbW-like"/>
    <property type="match status" value="1"/>
</dbReference>
<dbReference type="Pfam" id="PF13581">
    <property type="entry name" value="HATPase_c_2"/>
    <property type="match status" value="1"/>
</dbReference>
<dbReference type="EMBL" id="JBHMCR010000001">
    <property type="protein sequence ID" value="MFB9518360.1"/>
    <property type="molecule type" value="Genomic_DNA"/>
</dbReference>
<organism evidence="3 4">
    <name type="scientific">Streptomyces cremeus</name>
    <dbReference type="NCBI Taxonomy" id="66881"/>
    <lineage>
        <taxon>Bacteria</taxon>
        <taxon>Bacillati</taxon>
        <taxon>Actinomycetota</taxon>
        <taxon>Actinomycetes</taxon>
        <taxon>Kitasatosporales</taxon>
        <taxon>Streptomycetaceae</taxon>
        <taxon>Streptomyces</taxon>
    </lineage>
</organism>
<sequence>MSQGVREGRRWTEEHLSQLPWYESCPDTVDSIVLTVSELLTNAHLHARSDAQLVLTWDSRCVHVTVHDDTSGRPPKQRAESTAATSGRGIAIVDALADSWETHEQQHGKAVTACFTPELPESAQS</sequence>
<protein>
    <submittedName>
        <fullName evidence="3">ATP-binding protein</fullName>
    </submittedName>
</protein>
<dbReference type="RefSeq" id="WP_345228018.1">
    <property type="nucleotide sequence ID" value="NZ_BAAAXE010000014.1"/>
</dbReference>
<feature type="domain" description="Histidine kinase/HSP90-like ATPase" evidence="2">
    <location>
        <begin position="6"/>
        <end position="114"/>
    </location>
</feature>
<dbReference type="Proteomes" id="UP001589718">
    <property type="component" value="Unassembled WGS sequence"/>
</dbReference>
<keyword evidence="1" id="KW-0808">Transferase</keyword>
<evidence type="ECO:0000313" key="4">
    <source>
        <dbReference type="Proteomes" id="UP001589718"/>
    </source>
</evidence>
<dbReference type="PANTHER" id="PTHR35526">
    <property type="entry name" value="ANTI-SIGMA-F FACTOR RSBW-RELATED"/>
    <property type="match status" value="1"/>
</dbReference>
<keyword evidence="1" id="KW-0723">Serine/threonine-protein kinase</keyword>
<dbReference type="Gene3D" id="3.30.565.10">
    <property type="entry name" value="Histidine kinase-like ATPase, C-terminal domain"/>
    <property type="match status" value="1"/>
</dbReference>
<comment type="caution">
    <text evidence="3">The sequence shown here is derived from an EMBL/GenBank/DDBJ whole genome shotgun (WGS) entry which is preliminary data.</text>
</comment>
<reference evidence="3 4" key="1">
    <citation type="submission" date="2024-09" db="EMBL/GenBank/DDBJ databases">
        <authorList>
            <person name="Sun Q."/>
            <person name="Mori K."/>
        </authorList>
    </citation>
    <scope>NUCLEOTIDE SEQUENCE [LARGE SCALE GENOMIC DNA]</scope>
    <source>
        <strain evidence="3 4">JCM 4362</strain>
    </source>
</reference>
<dbReference type="InterPro" id="IPR003594">
    <property type="entry name" value="HATPase_dom"/>
</dbReference>
<evidence type="ECO:0000256" key="1">
    <source>
        <dbReference type="ARBA" id="ARBA00022527"/>
    </source>
</evidence>
<evidence type="ECO:0000313" key="3">
    <source>
        <dbReference type="EMBL" id="MFB9518360.1"/>
    </source>
</evidence>